<dbReference type="InterPro" id="IPR011990">
    <property type="entry name" value="TPR-like_helical_dom_sf"/>
</dbReference>
<dbReference type="Gene3D" id="1.25.40.10">
    <property type="entry name" value="Tetratricopeptide repeat domain"/>
    <property type="match status" value="1"/>
</dbReference>
<proteinExistence type="predicted"/>
<name>A0AA34R3W8_BORHD</name>
<dbReference type="AlphaFoldDB" id="A0AA34R3W8"/>
<evidence type="ECO:0000313" key="2">
    <source>
        <dbReference type="Proteomes" id="UP000008834"/>
    </source>
</evidence>
<evidence type="ECO:0000313" key="1">
    <source>
        <dbReference type="EMBL" id="AAX16907.1"/>
    </source>
</evidence>
<accession>A0AA34R3W8</accession>
<dbReference type="EMBL" id="CP000048">
    <property type="protein sequence ID" value="AAX16907.1"/>
    <property type="molecule type" value="Genomic_DNA"/>
</dbReference>
<gene>
    <name evidence="1" type="ordered locus">BH0398</name>
</gene>
<dbReference type="SUPFAM" id="SSF48452">
    <property type="entry name" value="TPR-like"/>
    <property type="match status" value="1"/>
</dbReference>
<organism evidence="1 2">
    <name type="scientific">Borrelia hermsii (strain HS1 / DAH)</name>
    <dbReference type="NCBI Taxonomy" id="314723"/>
    <lineage>
        <taxon>Bacteria</taxon>
        <taxon>Pseudomonadati</taxon>
        <taxon>Spirochaetota</taxon>
        <taxon>Spirochaetia</taxon>
        <taxon>Spirochaetales</taxon>
        <taxon>Borreliaceae</taxon>
        <taxon>Borrelia</taxon>
    </lineage>
</organism>
<dbReference type="KEGG" id="bhr:BH0398"/>
<protein>
    <submittedName>
        <fullName evidence="1">Uncharacterized protein</fullName>
    </submittedName>
</protein>
<sequence>MCFVMHDLYYIIKIMKLLIQAFGLMLVFSCCRIKQSEIQSLLGLLEESNKKGLDRFLIVDRIVDIHMRNKDYKDALRVVNQVIANDESGEYYPLYFYLMGNIYSSIKEDLVAFTYYRYVVDNFDDYIYENSSVKLDIAKRVINLNIEAGDKIRYYKLLLNDNAESLINADRGNYYYNLALSLESIQNYDEAYFYYKKLLSIPRSDLRIDSIDYSGVITKINYYNNPDFVIYRNLNDLIQDVKRYIFSGNTAKLLSIRDKHNFFIQSWDQRGGKSNSINTNSFLTTMIKLGSRRKNGIQFASSFEADSSDDISYLGSSGWEHIWEWYFVFKKISYPKDPEINNGWAWIGVYLGKK</sequence>
<dbReference type="Proteomes" id="UP000008834">
    <property type="component" value="Chromosome"/>
</dbReference>
<reference evidence="2" key="1">
    <citation type="submission" date="2004-12" db="EMBL/GenBank/DDBJ databases">
        <title>The genome sequence of Borrelia hermsii and Borrelia turicatae: comparative analysis of two agents of endemic N. America relapsing fever.</title>
        <authorList>
            <person name="Porcella S.F."/>
            <person name="Raffel S.J."/>
            <person name="Schrumpf M.E."/>
            <person name="Montgomery B."/>
            <person name="Smith T."/>
            <person name="Schwan T.G."/>
        </authorList>
    </citation>
    <scope>NUCLEOTIDE SEQUENCE [LARGE SCALE GENOMIC DNA]</scope>
    <source>
        <strain evidence="2">HS1 / DAH</strain>
    </source>
</reference>